<feature type="region of interest" description="Disordered" evidence="1">
    <location>
        <begin position="238"/>
        <end position="500"/>
    </location>
</feature>
<keyword evidence="4" id="KW-1185">Reference proteome</keyword>
<feature type="compositionally biased region" description="Low complexity" evidence="1">
    <location>
        <begin position="87"/>
        <end position="96"/>
    </location>
</feature>
<reference evidence="3 4" key="1">
    <citation type="submission" date="2019-02" db="EMBL/GenBank/DDBJ databases">
        <title>Deep-cultivation of Planctomycetes and their phenomic and genomic characterization uncovers novel biology.</title>
        <authorList>
            <person name="Wiegand S."/>
            <person name="Jogler M."/>
            <person name="Boedeker C."/>
            <person name="Pinto D."/>
            <person name="Vollmers J."/>
            <person name="Rivas-Marin E."/>
            <person name="Kohn T."/>
            <person name="Peeters S.H."/>
            <person name="Heuer A."/>
            <person name="Rast P."/>
            <person name="Oberbeckmann S."/>
            <person name="Bunk B."/>
            <person name="Jeske O."/>
            <person name="Meyerdierks A."/>
            <person name="Storesund J.E."/>
            <person name="Kallscheuer N."/>
            <person name="Luecker S."/>
            <person name="Lage O.M."/>
            <person name="Pohl T."/>
            <person name="Merkel B.J."/>
            <person name="Hornburger P."/>
            <person name="Mueller R.-W."/>
            <person name="Bruemmer F."/>
            <person name="Labrenz M."/>
            <person name="Spormann A.M."/>
            <person name="Op den Camp H."/>
            <person name="Overmann J."/>
            <person name="Amann R."/>
            <person name="Jetten M.S.M."/>
            <person name="Mascher T."/>
            <person name="Medema M.H."/>
            <person name="Devos D.P."/>
            <person name="Kaster A.-K."/>
            <person name="Ovreas L."/>
            <person name="Rohde M."/>
            <person name="Galperin M.Y."/>
            <person name="Jogler C."/>
        </authorList>
    </citation>
    <scope>NUCLEOTIDE SEQUENCE [LARGE SCALE GENOMIC DNA]</scope>
    <source>
        <strain evidence="3 4">FF011L</strain>
    </source>
</reference>
<feature type="compositionally biased region" description="Basic and acidic residues" evidence="1">
    <location>
        <begin position="255"/>
        <end position="266"/>
    </location>
</feature>
<feature type="compositionally biased region" description="Low complexity" evidence="1">
    <location>
        <begin position="392"/>
        <end position="437"/>
    </location>
</feature>
<keyword evidence="2" id="KW-0472">Membrane</keyword>
<feature type="compositionally biased region" description="Low complexity" evidence="1">
    <location>
        <begin position="322"/>
        <end position="333"/>
    </location>
</feature>
<proteinExistence type="predicted"/>
<organism evidence="3 4">
    <name type="scientific">Roseimaritima multifibrata</name>
    <dbReference type="NCBI Taxonomy" id="1930274"/>
    <lineage>
        <taxon>Bacteria</taxon>
        <taxon>Pseudomonadati</taxon>
        <taxon>Planctomycetota</taxon>
        <taxon>Planctomycetia</taxon>
        <taxon>Pirellulales</taxon>
        <taxon>Pirellulaceae</taxon>
        <taxon>Roseimaritima</taxon>
    </lineage>
</organism>
<dbReference type="AlphaFoldDB" id="A0A517MB63"/>
<evidence type="ECO:0000256" key="1">
    <source>
        <dbReference type="SAM" id="MobiDB-lite"/>
    </source>
</evidence>
<feature type="compositionally biased region" description="Polar residues" evidence="1">
    <location>
        <begin position="110"/>
        <end position="121"/>
    </location>
</feature>
<evidence type="ECO:0000256" key="2">
    <source>
        <dbReference type="SAM" id="Phobius"/>
    </source>
</evidence>
<feature type="compositionally biased region" description="Low complexity" evidence="1">
    <location>
        <begin position="362"/>
        <end position="373"/>
    </location>
</feature>
<dbReference type="KEGG" id="rml:FF011L_08270"/>
<feature type="region of interest" description="Disordered" evidence="1">
    <location>
        <begin position="1"/>
        <end position="121"/>
    </location>
</feature>
<evidence type="ECO:0000313" key="4">
    <source>
        <dbReference type="Proteomes" id="UP000320672"/>
    </source>
</evidence>
<dbReference type="OrthoDB" id="10021399at2"/>
<keyword evidence="2" id="KW-1133">Transmembrane helix</keyword>
<feature type="compositionally biased region" description="Polar residues" evidence="1">
    <location>
        <begin position="15"/>
        <end position="24"/>
    </location>
</feature>
<feature type="compositionally biased region" description="Low complexity" evidence="1">
    <location>
        <begin position="455"/>
        <end position="476"/>
    </location>
</feature>
<name>A0A517MB63_9BACT</name>
<dbReference type="Proteomes" id="UP000320672">
    <property type="component" value="Chromosome"/>
</dbReference>
<accession>A0A517MB63</accession>
<feature type="transmembrane region" description="Helical" evidence="2">
    <location>
        <begin position="129"/>
        <end position="146"/>
    </location>
</feature>
<keyword evidence="2" id="KW-0812">Transmembrane</keyword>
<evidence type="ECO:0000313" key="3">
    <source>
        <dbReference type="EMBL" id="QDS92091.1"/>
    </source>
</evidence>
<feature type="compositionally biased region" description="Polar residues" evidence="1">
    <location>
        <begin position="347"/>
        <end position="361"/>
    </location>
</feature>
<dbReference type="EMBL" id="CP036262">
    <property type="protein sequence ID" value="QDS92091.1"/>
    <property type="molecule type" value="Genomic_DNA"/>
</dbReference>
<feature type="compositionally biased region" description="Gly residues" evidence="1">
    <location>
        <begin position="438"/>
        <end position="449"/>
    </location>
</feature>
<sequence length="500" mass="51233">MTHPGNPAKSGHPGFQSSNLSHDSVGSDDPPVLFRLPALNQAASAAPASPKSRLTEDTGSPANSFPPPPPVAAAGSNSFPPPPVQPAVPNQASPAPTANTAERESRNAHTPDTNQPAGRSWTENMGTRLAVIALVLAAAGVMLLISRNGEDKSLQIAEDETDQLLADLGIPANGDAGNDAAPEFSTTETPDPAIDFDFTPTKPPATAPPAERGDVDLAASPAQRAPAELPAWDIDTAATETSGPLGSGDPAARTADARADDSRADFATDSAPSAISEPATINEPSGDEGFELTAPRSPYDSQTRSSMRAPETNRFATAPEFQPSAATQPAAPSNVAPQPQDRVASLPQANVAQRVSSDTLGQPSSRSAPQPSQTETPYAVSDWSQYLPAESNPAAAANVAQQPGSPQQQPVVAQQQPGYPQQQPGFSQQQPGYPQQPGGYGQQAAGGYGEVPHVAQAPQGYGPAPAAGATQPGQYPSSPYGGAGGMIESSDVPVSPYDNR</sequence>
<gene>
    <name evidence="3" type="ORF">FF011L_08270</name>
</gene>
<dbReference type="RefSeq" id="WP_145350300.1">
    <property type="nucleotide sequence ID" value="NZ_CP036262.1"/>
</dbReference>
<protein>
    <submittedName>
        <fullName evidence="3">Uncharacterized protein</fullName>
    </submittedName>
</protein>
<feature type="region of interest" description="Disordered" evidence="1">
    <location>
        <begin position="174"/>
        <end position="213"/>
    </location>
</feature>